<feature type="domain" description="CED4 winged-helix" evidence="2">
    <location>
        <begin position="275"/>
        <end position="366"/>
    </location>
</feature>
<evidence type="ECO:0000313" key="4">
    <source>
        <dbReference type="WBParaSite" id="Hba_19802"/>
    </source>
</evidence>
<evidence type="ECO:0000259" key="2">
    <source>
        <dbReference type="Pfam" id="PF22094"/>
    </source>
</evidence>
<dbReference type="Gene3D" id="1.10.533.10">
    <property type="entry name" value="Death Domain, Fas"/>
    <property type="match status" value="1"/>
</dbReference>
<sequence>MLSEPECRVLAEAYDILVQDFDPKDAVIYLEGSSVINQDIAETIEIKTTRIERLRELLRVYKRRANDLTPLIEYFKFAGQNHIANFLSERVENALDNHRDDVTLDLPHFKQMSSVVLSKQIQDALIDRPNVLIVLDDVVQVDTVRWADRLGLRILATTRDAELFAVAQSSVDIISIGGLSDMECQQLLGLHGIFAGEGCIKAWQAVNSAFEVSSGNPALLTMLGKLSGGKHDRLFNYCRRLTDHGLSAISTTSSYEYHSLHVALNYSVERLSVVNRDTLACIAVMPPNQWIPIEVWALVIPVDLCDQDDLLAVVREQLSRLHFCGCWLEEAEDGEAFRMNSLVATYLKEVVEVATTQTVLSIMESRVMDNFKNEKVCIYVKSQIAFIRD</sequence>
<dbReference type="Gene3D" id="1.10.10.10">
    <property type="entry name" value="Winged helix-like DNA-binding domain superfamily/Winged helix DNA-binding domain"/>
    <property type="match status" value="1"/>
</dbReference>
<accession>A0A1I7XPT7</accession>
<dbReference type="GO" id="GO:0043531">
    <property type="term" value="F:ADP binding"/>
    <property type="evidence" value="ECO:0007669"/>
    <property type="project" value="InterPro"/>
</dbReference>
<dbReference type="InterPro" id="IPR036390">
    <property type="entry name" value="WH_DNA-bd_sf"/>
</dbReference>
<dbReference type="SUPFAM" id="SSF47986">
    <property type="entry name" value="DEATH domain"/>
    <property type="match status" value="1"/>
</dbReference>
<feature type="domain" description="NB-ARC" evidence="1">
    <location>
        <begin position="109"/>
        <end position="188"/>
    </location>
</feature>
<dbReference type="InterPro" id="IPR002182">
    <property type="entry name" value="NB-ARC"/>
</dbReference>
<keyword evidence="3" id="KW-1185">Reference proteome</keyword>
<dbReference type="InterPro" id="IPR054317">
    <property type="entry name" value="WHD_CED4"/>
</dbReference>
<dbReference type="Pfam" id="PF22094">
    <property type="entry name" value="WHD_CED4"/>
    <property type="match status" value="1"/>
</dbReference>
<protein>
    <submittedName>
        <fullName evidence="4">NB-ARC domain-containing protein</fullName>
    </submittedName>
</protein>
<dbReference type="Proteomes" id="UP000095283">
    <property type="component" value="Unplaced"/>
</dbReference>
<proteinExistence type="predicted"/>
<reference evidence="4" key="1">
    <citation type="submission" date="2016-11" db="UniProtKB">
        <authorList>
            <consortium name="WormBaseParasite"/>
        </authorList>
    </citation>
    <scope>IDENTIFICATION</scope>
</reference>
<dbReference type="SUPFAM" id="SSF52540">
    <property type="entry name" value="P-loop containing nucleoside triphosphate hydrolases"/>
    <property type="match status" value="1"/>
</dbReference>
<name>A0A1I7XPT7_HETBA</name>
<evidence type="ECO:0000259" key="1">
    <source>
        <dbReference type="Pfam" id="PF00931"/>
    </source>
</evidence>
<organism evidence="3 4">
    <name type="scientific">Heterorhabditis bacteriophora</name>
    <name type="common">Entomopathogenic nematode worm</name>
    <dbReference type="NCBI Taxonomy" id="37862"/>
    <lineage>
        <taxon>Eukaryota</taxon>
        <taxon>Metazoa</taxon>
        <taxon>Ecdysozoa</taxon>
        <taxon>Nematoda</taxon>
        <taxon>Chromadorea</taxon>
        <taxon>Rhabditida</taxon>
        <taxon>Rhabditina</taxon>
        <taxon>Rhabditomorpha</taxon>
        <taxon>Strongyloidea</taxon>
        <taxon>Heterorhabditidae</taxon>
        <taxon>Heterorhabditis</taxon>
    </lineage>
</organism>
<dbReference type="AlphaFoldDB" id="A0A1I7XPT7"/>
<dbReference type="InterPro" id="IPR027417">
    <property type="entry name" value="P-loop_NTPase"/>
</dbReference>
<dbReference type="InterPro" id="IPR036388">
    <property type="entry name" value="WH-like_DNA-bd_sf"/>
</dbReference>
<dbReference type="WBParaSite" id="Hba_19802">
    <property type="protein sequence ID" value="Hba_19802"/>
    <property type="gene ID" value="Hba_19802"/>
</dbReference>
<dbReference type="SUPFAM" id="SSF46785">
    <property type="entry name" value="Winged helix' DNA-binding domain"/>
    <property type="match status" value="1"/>
</dbReference>
<evidence type="ECO:0000313" key="3">
    <source>
        <dbReference type="Proteomes" id="UP000095283"/>
    </source>
</evidence>
<dbReference type="InterPro" id="IPR011029">
    <property type="entry name" value="DEATH-like_dom_sf"/>
</dbReference>
<dbReference type="Pfam" id="PF00931">
    <property type="entry name" value="NB-ARC"/>
    <property type="match status" value="1"/>
</dbReference>